<reference evidence="2" key="3">
    <citation type="submission" date="2014-01" db="EMBL/GenBank/DDBJ databases">
        <title>Evolution of pathogenesis and genome organization in the Tremellales.</title>
        <authorList>
            <person name="Cuomo C."/>
            <person name="Litvintseva A."/>
            <person name="Heitman J."/>
            <person name="Chen Y."/>
            <person name="Sun S."/>
            <person name="Springer D."/>
            <person name="Dromer F."/>
            <person name="Young S."/>
            <person name="Zeng Q."/>
            <person name="Chapman S."/>
            <person name="Gujja S."/>
            <person name="Saif S."/>
            <person name="Birren B."/>
        </authorList>
    </citation>
    <scope>NUCLEOTIDE SEQUENCE</scope>
    <source>
        <strain evidence="2">CBS 10118</strain>
    </source>
</reference>
<evidence type="ECO:0000313" key="3">
    <source>
        <dbReference type="EMBL" id="WVW83136.1"/>
    </source>
</evidence>
<feature type="region of interest" description="Disordered" evidence="1">
    <location>
        <begin position="1"/>
        <end position="22"/>
    </location>
</feature>
<sequence length="352" mass="39347">MNQDSLSESSQGDDPPDLVFQDPWICRPSRRRTRRRRRESDLPGVDRALTLLLLRHYLSDEGRVLESIGKFRWTDLYESDCGEKATEVTMNRIKRAEPYQISTQLLDQLSKLEYTLEPSGIVVSNSDTIKFEPSSEDLDFLRTEQIAACTSTLKDLHAPGEEPECPTKSTRRGHVVGLVSEGDASRINSAMPLYHYDATGCSPKDQNLLRRLDWSARVPISQRSFSIALSKHDADVAVALNPSDLKCVDGTPVEYTITTNFADLTQKNIDHYLSGRKVGKFTHDHPGWYTPLSLPPPPTTPSTDYPECGTPTSICSMEGCNVNYHNDNNGFGVVEYEPLTVGPRDEEGPALE</sequence>
<accession>A0A1B9FSC4</accession>
<reference evidence="3" key="4">
    <citation type="submission" date="2024-02" db="EMBL/GenBank/DDBJ databases">
        <title>Comparative genomics of Cryptococcus and Kwoniella reveals pathogenesis evolution and contrasting modes of karyotype evolution via chromosome fusion or intercentromeric recombination.</title>
        <authorList>
            <person name="Coelho M.A."/>
            <person name="David-Palma M."/>
            <person name="Shea T."/>
            <person name="Bowers K."/>
            <person name="McGinley-Smith S."/>
            <person name="Mohammad A.W."/>
            <person name="Gnirke A."/>
            <person name="Yurkov A.M."/>
            <person name="Nowrousian M."/>
            <person name="Sun S."/>
            <person name="Cuomo C.A."/>
            <person name="Heitman J."/>
        </authorList>
    </citation>
    <scope>NUCLEOTIDE SEQUENCE</scope>
    <source>
        <strain evidence="3">CBS 10118</strain>
    </source>
</reference>
<evidence type="ECO:0000313" key="4">
    <source>
        <dbReference type="Proteomes" id="UP000092730"/>
    </source>
</evidence>
<dbReference type="EMBL" id="CP144543">
    <property type="protein sequence ID" value="WVW83136.1"/>
    <property type="molecule type" value="Genomic_DNA"/>
</dbReference>
<dbReference type="VEuPathDB" id="FungiDB:I302_08442"/>
<proteinExistence type="predicted"/>
<reference evidence="3" key="2">
    <citation type="submission" date="2013-07" db="EMBL/GenBank/DDBJ databases">
        <authorList>
            <consortium name="The Broad Institute Genome Sequencing Platform"/>
            <person name="Cuomo C."/>
            <person name="Litvintseva A."/>
            <person name="Chen Y."/>
            <person name="Heitman J."/>
            <person name="Sun S."/>
            <person name="Springer D."/>
            <person name="Dromer F."/>
            <person name="Young S.K."/>
            <person name="Zeng Q."/>
            <person name="Gargeya S."/>
            <person name="Fitzgerald M."/>
            <person name="Abouelleil A."/>
            <person name="Alvarado L."/>
            <person name="Berlin A.M."/>
            <person name="Chapman S.B."/>
            <person name="Dewar J."/>
            <person name="Goldberg J."/>
            <person name="Griggs A."/>
            <person name="Gujja S."/>
            <person name="Hansen M."/>
            <person name="Howarth C."/>
            <person name="Imamovic A."/>
            <person name="Larimer J."/>
            <person name="McCowan C."/>
            <person name="Murphy C."/>
            <person name="Pearson M."/>
            <person name="Priest M."/>
            <person name="Roberts A."/>
            <person name="Saif S."/>
            <person name="Shea T."/>
            <person name="Sykes S."/>
            <person name="Wortman J."/>
            <person name="Nusbaum C."/>
            <person name="Birren B."/>
        </authorList>
    </citation>
    <scope>NUCLEOTIDE SEQUENCE</scope>
    <source>
        <strain evidence="3">CBS 10118</strain>
    </source>
</reference>
<evidence type="ECO:0000313" key="2">
    <source>
        <dbReference type="EMBL" id="OCF21665.1"/>
    </source>
</evidence>
<dbReference type="OrthoDB" id="10502309at2759"/>
<keyword evidence="4" id="KW-1185">Reference proteome</keyword>
<dbReference type="AlphaFoldDB" id="A0A1B9FSC4"/>
<dbReference type="Proteomes" id="UP000092730">
    <property type="component" value="Chromosome 3"/>
</dbReference>
<dbReference type="KEGG" id="kbi:30212841"/>
<organism evidence="2">
    <name type="scientific">Kwoniella bestiolae CBS 10118</name>
    <dbReference type="NCBI Taxonomy" id="1296100"/>
    <lineage>
        <taxon>Eukaryota</taxon>
        <taxon>Fungi</taxon>
        <taxon>Dikarya</taxon>
        <taxon>Basidiomycota</taxon>
        <taxon>Agaricomycotina</taxon>
        <taxon>Tremellomycetes</taxon>
        <taxon>Tremellales</taxon>
        <taxon>Cryptococcaceae</taxon>
        <taxon>Kwoniella</taxon>
    </lineage>
</organism>
<protein>
    <submittedName>
        <fullName evidence="2">Uncharacterized protein</fullName>
    </submittedName>
</protein>
<name>A0A1B9FSC4_9TREE</name>
<gene>
    <name evidence="2" type="ORF">I302_08442</name>
    <name evidence="3" type="ORF">I302_105154</name>
</gene>
<dbReference type="RefSeq" id="XP_019042735.1">
    <property type="nucleotide sequence ID" value="XM_019195022.1"/>
</dbReference>
<feature type="compositionally biased region" description="Polar residues" evidence="1">
    <location>
        <begin position="1"/>
        <end position="12"/>
    </location>
</feature>
<dbReference type="EMBL" id="KI894026">
    <property type="protein sequence ID" value="OCF21665.1"/>
    <property type="molecule type" value="Genomic_DNA"/>
</dbReference>
<reference evidence="2" key="1">
    <citation type="submission" date="2013-07" db="EMBL/GenBank/DDBJ databases">
        <title>The Genome Sequence of Cryptococcus bestiolae CBS10118.</title>
        <authorList>
            <consortium name="The Broad Institute Genome Sequencing Platform"/>
            <person name="Cuomo C."/>
            <person name="Litvintseva A."/>
            <person name="Chen Y."/>
            <person name="Heitman J."/>
            <person name="Sun S."/>
            <person name="Springer D."/>
            <person name="Dromer F."/>
            <person name="Young S.K."/>
            <person name="Zeng Q."/>
            <person name="Gargeya S."/>
            <person name="Fitzgerald M."/>
            <person name="Abouelleil A."/>
            <person name="Alvarado L."/>
            <person name="Berlin A.M."/>
            <person name="Chapman S.B."/>
            <person name="Dewar J."/>
            <person name="Goldberg J."/>
            <person name="Griggs A."/>
            <person name="Gujja S."/>
            <person name="Hansen M."/>
            <person name="Howarth C."/>
            <person name="Imamovic A."/>
            <person name="Larimer J."/>
            <person name="McCowan C."/>
            <person name="Murphy C."/>
            <person name="Pearson M."/>
            <person name="Priest M."/>
            <person name="Roberts A."/>
            <person name="Saif S."/>
            <person name="Shea T."/>
            <person name="Sykes S."/>
            <person name="Wortman J."/>
            <person name="Nusbaum C."/>
            <person name="Birren B."/>
        </authorList>
    </citation>
    <scope>NUCLEOTIDE SEQUENCE [LARGE SCALE GENOMIC DNA]</scope>
    <source>
        <strain evidence="2">CBS 10118</strain>
    </source>
</reference>
<dbReference type="GeneID" id="30212841"/>
<evidence type="ECO:0000256" key="1">
    <source>
        <dbReference type="SAM" id="MobiDB-lite"/>
    </source>
</evidence>